<evidence type="ECO:0000313" key="2">
    <source>
        <dbReference type="EMBL" id="KAJ9608155.1"/>
    </source>
</evidence>
<reference evidence="2" key="1">
    <citation type="submission" date="2022-10" db="EMBL/GenBank/DDBJ databases">
        <title>Culturing micro-colonial fungi from biological soil crusts in the Mojave desert and describing Neophaeococcomyces mojavensis, and introducing the new genera and species Taxawa tesnikishii.</title>
        <authorList>
            <person name="Kurbessoian T."/>
            <person name="Stajich J.E."/>
        </authorList>
    </citation>
    <scope>NUCLEOTIDE SEQUENCE</scope>
    <source>
        <strain evidence="2">TK_41</strain>
    </source>
</reference>
<dbReference type="EMBL" id="JAPDRK010000010">
    <property type="protein sequence ID" value="KAJ9608155.1"/>
    <property type="molecule type" value="Genomic_DNA"/>
</dbReference>
<gene>
    <name evidence="2" type="ORF">H2200_007143</name>
</gene>
<name>A0AA39CHE7_9EURO</name>
<protein>
    <submittedName>
        <fullName evidence="2">Uncharacterized protein</fullName>
    </submittedName>
</protein>
<proteinExistence type="predicted"/>
<comment type="caution">
    <text evidence="2">The sequence shown here is derived from an EMBL/GenBank/DDBJ whole genome shotgun (WGS) entry which is preliminary data.</text>
</comment>
<evidence type="ECO:0000256" key="1">
    <source>
        <dbReference type="SAM" id="MobiDB-lite"/>
    </source>
</evidence>
<sequence>MTAAQFHYNVPDDDPLNQGNSTGTGAEDGKRDSINAGWCPGSGFIIRTKAWGDHRGPDHQLATPWHRLEDRLDSWEDAAGSAIGLHDNSPESVDNGPSRRGHPLACAAPPDLCEQNLRSPQ</sequence>
<feature type="region of interest" description="Disordered" evidence="1">
    <location>
        <begin position="79"/>
        <end position="121"/>
    </location>
</feature>
<dbReference type="Proteomes" id="UP001172673">
    <property type="component" value="Unassembled WGS sequence"/>
</dbReference>
<dbReference type="AlphaFoldDB" id="A0AA39CHE7"/>
<organism evidence="2 3">
    <name type="scientific">Cladophialophora chaetospira</name>
    <dbReference type="NCBI Taxonomy" id="386627"/>
    <lineage>
        <taxon>Eukaryota</taxon>
        <taxon>Fungi</taxon>
        <taxon>Dikarya</taxon>
        <taxon>Ascomycota</taxon>
        <taxon>Pezizomycotina</taxon>
        <taxon>Eurotiomycetes</taxon>
        <taxon>Chaetothyriomycetidae</taxon>
        <taxon>Chaetothyriales</taxon>
        <taxon>Herpotrichiellaceae</taxon>
        <taxon>Cladophialophora</taxon>
    </lineage>
</organism>
<accession>A0AA39CHE7</accession>
<evidence type="ECO:0000313" key="3">
    <source>
        <dbReference type="Proteomes" id="UP001172673"/>
    </source>
</evidence>
<keyword evidence="3" id="KW-1185">Reference proteome</keyword>
<feature type="region of interest" description="Disordered" evidence="1">
    <location>
        <begin position="1"/>
        <end position="35"/>
    </location>
</feature>